<gene>
    <name evidence="2" type="ORF">SAMN04488543_0369</name>
</gene>
<evidence type="ECO:0000313" key="3">
    <source>
        <dbReference type="Proteomes" id="UP000199092"/>
    </source>
</evidence>
<dbReference type="OrthoDB" id="3471498at2"/>
<evidence type="ECO:0000259" key="1">
    <source>
        <dbReference type="Pfam" id="PF01872"/>
    </source>
</evidence>
<proteinExistence type="predicted"/>
<dbReference type="EMBL" id="LT629749">
    <property type="protein sequence ID" value="SDR76309.1"/>
    <property type="molecule type" value="Genomic_DNA"/>
</dbReference>
<dbReference type="Proteomes" id="UP000199092">
    <property type="component" value="Chromosome I"/>
</dbReference>
<protein>
    <submittedName>
        <fullName evidence="2">Dihydrofolate reductase</fullName>
    </submittedName>
</protein>
<sequence length="197" mass="20400">MRSLVAVENVSLDGVMQAPGRPDEDTRGGFAHGGWASAALAADPAAAQASTGGLAATTGLVLGRRTYLDLLGHWTSTPEPNPFAEVLLRTPKHVASSTLADPLPYPATTLLGPDPVAGVRRLKADGEGDLVLLGSGQLVRALAAADLVDRYVLTVVPVVLGLGARLFDGRYTELEVERTVATPTGIVVGTYAVRRPG</sequence>
<reference evidence="2 3" key="1">
    <citation type="submission" date="2016-10" db="EMBL/GenBank/DDBJ databases">
        <authorList>
            <person name="de Groot N.N."/>
        </authorList>
    </citation>
    <scope>NUCLEOTIDE SEQUENCE [LARGE SCALE GENOMIC DNA]</scope>
    <source>
        <strain evidence="2 3">DSM 21741</strain>
    </source>
</reference>
<keyword evidence="3" id="KW-1185">Reference proteome</keyword>
<feature type="domain" description="Bacterial bifunctional deaminase-reductase C-terminal" evidence="1">
    <location>
        <begin position="6"/>
        <end position="187"/>
    </location>
</feature>
<organism evidence="2 3">
    <name type="scientific">Friedmanniella luteola</name>
    <dbReference type="NCBI Taxonomy" id="546871"/>
    <lineage>
        <taxon>Bacteria</taxon>
        <taxon>Bacillati</taxon>
        <taxon>Actinomycetota</taxon>
        <taxon>Actinomycetes</taxon>
        <taxon>Propionibacteriales</taxon>
        <taxon>Nocardioidaceae</taxon>
        <taxon>Friedmanniella</taxon>
    </lineage>
</organism>
<dbReference type="SUPFAM" id="SSF53597">
    <property type="entry name" value="Dihydrofolate reductase-like"/>
    <property type="match status" value="1"/>
</dbReference>
<dbReference type="RefSeq" id="WP_091409374.1">
    <property type="nucleotide sequence ID" value="NZ_LT629749.1"/>
</dbReference>
<dbReference type="GO" id="GO:0009231">
    <property type="term" value="P:riboflavin biosynthetic process"/>
    <property type="evidence" value="ECO:0007669"/>
    <property type="project" value="InterPro"/>
</dbReference>
<dbReference type="InterPro" id="IPR002734">
    <property type="entry name" value="RibDG_C"/>
</dbReference>
<dbReference type="InterPro" id="IPR024072">
    <property type="entry name" value="DHFR-like_dom_sf"/>
</dbReference>
<dbReference type="Pfam" id="PF01872">
    <property type="entry name" value="RibD_C"/>
    <property type="match status" value="1"/>
</dbReference>
<accession>A0A1H1LR69</accession>
<name>A0A1H1LR69_9ACTN</name>
<dbReference type="Gene3D" id="3.40.430.10">
    <property type="entry name" value="Dihydrofolate Reductase, subunit A"/>
    <property type="match status" value="1"/>
</dbReference>
<dbReference type="STRING" id="546871.SAMN04488543_0369"/>
<evidence type="ECO:0000313" key="2">
    <source>
        <dbReference type="EMBL" id="SDR76309.1"/>
    </source>
</evidence>
<dbReference type="GO" id="GO:0008703">
    <property type="term" value="F:5-amino-6-(5-phosphoribosylamino)uracil reductase activity"/>
    <property type="evidence" value="ECO:0007669"/>
    <property type="project" value="InterPro"/>
</dbReference>
<dbReference type="AlphaFoldDB" id="A0A1H1LR69"/>